<keyword evidence="1" id="KW-1133">Transmembrane helix</keyword>
<dbReference type="EMBL" id="FQZB01000008">
    <property type="protein sequence ID" value="SHJ37603.1"/>
    <property type="molecule type" value="Genomic_DNA"/>
</dbReference>
<evidence type="ECO:0000313" key="3">
    <source>
        <dbReference type="Proteomes" id="UP000184310"/>
    </source>
</evidence>
<dbReference type="STRING" id="1121302.SAMN02745163_01809"/>
<sequence length="239" mass="26995">MKLFKSELLKLKNTSIFTLALCIPTLSILIGIKFFGVIKKNAPNLTPWEGLYSGSATFFIGILLPMFIIYATVTMGKIENTNNCWKQVLCMPIKKIDLYITKYLVLISLLVICLVSYLVQYGVVAYTLGATGFIPKDIFINTTYVFLAAQPFIALLFFLSNRFNSISIPLVIGMLFTLSSLMIVQSKYWIYAPWTYAMGICAEGLNFTKEIFPLLTVSLVLFLIIFSFDIISFNKKDII</sequence>
<name>A0A1M6IT02_9CLOT</name>
<dbReference type="AlphaFoldDB" id="A0A1M6IT02"/>
<organism evidence="2 3">
    <name type="scientific">Clostridium cavendishii DSM 21758</name>
    <dbReference type="NCBI Taxonomy" id="1121302"/>
    <lineage>
        <taxon>Bacteria</taxon>
        <taxon>Bacillati</taxon>
        <taxon>Bacillota</taxon>
        <taxon>Clostridia</taxon>
        <taxon>Eubacteriales</taxon>
        <taxon>Clostridiaceae</taxon>
        <taxon>Clostridium</taxon>
    </lineage>
</organism>
<dbReference type="Pfam" id="PF12730">
    <property type="entry name" value="ABC2_membrane_4"/>
    <property type="match status" value="1"/>
</dbReference>
<keyword evidence="1" id="KW-0472">Membrane</keyword>
<dbReference type="Proteomes" id="UP000184310">
    <property type="component" value="Unassembled WGS sequence"/>
</dbReference>
<feature type="transmembrane region" description="Helical" evidence="1">
    <location>
        <begin position="170"/>
        <end position="191"/>
    </location>
</feature>
<accession>A0A1M6IT02</accession>
<feature type="transmembrane region" description="Helical" evidence="1">
    <location>
        <begin position="16"/>
        <end position="38"/>
    </location>
</feature>
<keyword evidence="3" id="KW-1185">Reference proteome</keyword>
<dbReference type="CDD" id="cd21809">
    <property type="entry name" value="ABC-2_lan_permease-like"/>
    <property type="match status" value="1"/>
</dbReference>
<gene>
    <name evidence="2" type="ORF">SAMN02745163_01809</name>
</gene>
<feature type="transmembrane region" description="Helical" evidence="1">
    <location>
        <begin position="50"/>
        <end position="73"/>
    </location>
</feature>
<keyword evidence="1" id="KW-0812">Transmembrane</keyword>
<feature type="transmembrane region" description="Helical" evidence="1">
    <location>
        <begin position="138"/>
        <end position="158"/>
    </location>
</feature>
<protein>
    <recommendedName>
        <fullName evidence="4">ABC-2 type transport system permease protein</fullName>
    </recommendedName>
</protein>
<proteinExistence type="predicted"/>
<dbReference type="RefSeq" id="WP_072986354.1">
    <property type="nucleotide sequence ID" value="NZ_FQZB01000008.1"/>
</dbReference>
<dbReference type="OrthoDB" id="9781996at2"/>
<evidence type="ECO:0000313" key="2">
    <source>
        <dbReference type="EMBL" id="SHJ37603.1"/>
    </source>
</evidence>
<feature type="transmembrane region" description="Helical" evidence="1">
    <location>
        <begin position="211"/>
        <end position="231"/>
    </location>
</feature>
<reference evidence="2 3" key="1">
    <citation type="submission" date="2016-11" db="EMBL/GenBank/DDBJ databases">
        <authorList>
            <person name="Jaros S."/>
            <person name="Januszkiewicz K."/>
            <person name="Wedrychowicz H."/>
        </authorList>
    </citation>
    <scope>NUCLEOTIDE SEQUENCE [LARGE SCALE GENOMIC DNA]</scope>
    <source>
        <strain evidence="2 3">DSM 21758</strain>
    </source>
</reference>
<feature type="transmembrane region" description="Helical" evidence="1">
    <location>
        <begin position="103"/>
        <end position="126"/>
    </location>
</feature>
<evidence type="ECO:0000256" key="1">
    <source>
        <dbReference type="SAM" id="Phobius"/>
    </source>
</evidence>
<evidence type="ECO:0008006" key="4">
    <source>
        <dbReference type="Google" id="ProtNLM"/>
    </source>
</evidence>